<feature type="region of interest" description="Disordered" evidence="1">
    <location>
        <begin position="1"/>
        <end position="27"/>
    </location>
</feature>
<proteinExistence type="predicted"/>
<evidence type="ECO:0000313" key="2">
    <source>
        <dbReference type="EMBL" id="MBB6414046.1"/>
    </source>
</evidence>
<sequence length="44" mass="4722">MSTRTGGTHGDRLDSLEEAQGLGRQAEAEATVEHWLAAQDLIEA</sequence>
<protein>
    <submittedName>
        <fullName evidence="2">Uncharacterized protein</fullName>
    </submittedName>
</protein>
<name>A0A841PFW4_9HYPH</name>
<accession>A0A841PFW4</accession>
<organism evidence="2 3">
    <name type="scientific">Mesorhizobium sangaii</name>
    <dbReference type="NCBI Taxonomy" id="505389"/>
    <lineage>
        <taxon>Bacteria</taxon>
        <taxon>Pseudomonadati</taxon>
        <taxon>Pseudomonadota</taxon>
        <taxon>Alphaproteobacteria</taxon>
        <taxon>Hyphomicrobiales</taxon>
        <taxon>Phyllobacteriaceae</taxon>
        <taxon>Mesorhizobium</taxon>
    </lineage>
</organism>
<dbReference type="Proteomes" id="UP000556329">
    <property type="component" value="Unassembled WGS sequence"/>
</dbReference>
<comment type="caution">
    <text evidence="2">The sequence shown here is derived from an EMBL/GenBank/DDBJ whole genome shotgun (WGS) entry which is preliminary data.</text>
</comment>
<keyword evidence="3" id="KW-1185">Reference proteome</keyword>
<dbReference type="EMBL" id="JACHEF010000012">
    <property type="protein sequence ID" value="MBB6414046.1"/>
    <property type="molecule type" value="Genomic_DNA"/>
</dbReference>
<dbReference type="AlphaFoldDB" id="A0A841PFW4"/>
<evidence type="ECO:0000256" key="1">
    <source>
        <dbReference type="SAM" id="MobiDB-lite"/>
    </source>
</evidence>
<gene>
    <name evidence="2" type="ORF">HNQ71_006755</name>
</gene>
<reference evidence="2 3" key="1">
    <citation type="submission" date="2020-08" db="EMBL/GenBank/DDBJ databases">
        <title>Genomic Encyclopedia of Type Strains, Phase IV (KMG-IV): sequencing the most valuable type-strain genomes for metagenomic binning, comparative biology and taxonomic classification.</title>
        <authorList>
            <person name="Goeker M."/>
        </authorList>
    </citation>
    <scope>NUCLEOTIDE SEQUENCE [LARGE SCALE GENOMIC DNA]</scope>
    <source>
        <strain evidence="2 3">DSM 100039</strain>
    </source>
</reference>
<dbReference type="RefSeq" id="WP_281391486.1">
    <property type="nucleotide sequence ID" value="NZ_JACHEF010000012.1"/>
</dbReference>
<evidence type="ECO:0000313" key="3">
    <source>
        <dbReference type="Proteomes" id="UP000556329"/>
    </source>
</evidence>